<evidence type="ECO:0000313" key="3">
    <source>
        <dbReference type="Proteomes" id="UP000054282"/>
    </source>
</evidence>
<dbReference type="KEGG" id="pfd:PFDG_04785"/>
<dbReference type="AlphaFoldDB" id="A0A0L7M8Q7"/>
<evidence type="ECO:0000313" key="2">
    <source>
        <dbReference type="EMBL" id="KOB89237.1"/>
    </source>
</evidence>
<protein>
    <submittedName>
        <fullName evidence="2">Uncharacterized protein</fullName>
    </submittedName>
</protein>
<evidence type="ECO:0000256" key="1">
    <source>
        <dbReference type="SAM" id="MobiDB-lite"/>
    </source>
</evidence>
<proteinExistence type="predicted"/>
<name>A0A0L7M8Q7_PLAF4</name>
<accession>A0A0L7M8Q7</accession>
<reference evidence="3" key="1">
    <citation type="submission" date="2006-09" db="EMBL/GenBank/DDBJ databases">
        <title>Annotation of Plasmodium falciparum Dd2.</title>
        <authorList>
            <consortium name="The Broad Institute Genome Sequencing Platform"/>
            <person name="Volkman S.K."/>
            <person name="Neafsey D.E."/>
            <person name="Dash A.P."/>
            <person name="Chitnis C.E."/>
            <person name="Hartl D.L."/>
            <person name="Young S.K."/>
            <person name="Zeng Q."/>
            <person name="Koehrsen M."/>
            <person name="Alvarado L."/>
            <person name="Berlin A."/>
            <person name="Borenstein D."/>
            <person name="Chapman S.B."/>
            <person name="Chen Z."/>
            <person name="Engels R."/>
            <person name="Freedman E."/>
            <person name="Gellesch M."/>
            <person name="Goldberg J."/>
            <person name="Griggs A."/>
            <person name="Gujja S."/>
            <person name="Heilman E.R."/>
            <person name="Heiman D.I."/>
            <person name="Howarth C."/>
            <person name="Jen D."/>
            <person name="Larson L."/>
            <person name="Mehta T."/>
            <person name="Neiman D."/>
            <person name="Park D."/>
            <person name="Pearson M."/>
            <person name="Roberts A."/>
            <person name="Saif S."/>
            <person name="Shea T."/>
            <person name="Shenoy N."/>
            <person name="Sisk P."/>
            <person name="Stolte C."/>
            <person name="Sykes S."/>
            <person name="Walk T."/>
            <person name="White J."/>
            <person name="Yandava C."/>
            <person name="Haas B."/>
            <person name="Henn M.R."/>
            <person name="Nusbaum C."/>
            <person name="Birren B."/>
        </authorList>
    </citation>
    <scope>NUCLEOTIDE SEQUENCE [LARGE SCALE GENOMIC DNA]</scope>
</reference>
<organism evidence="2 3">
    <name type="scientific">Plasmodium falciparum (isolate Dd2)</name>
    <dbReference type="NCBI Taxonomy" id="57267"/>
    <lineage>
        <taxon>Eukaryota</taxon>
        <taxon>Sar</taxon>
        <taxon>Alveolata</taxon>
        <taxon>Apicomplexa</taxon>
        <taxon>Aconoidasida</taxon>
        <taxon>Haemosporida</taxon>
        <taxon>Plasmodiidae</taxon>
        <taxon>Plasmodium</taxon>
        <taxon>Plasmodium (Laverania)</taxon>
    </lineage>
</organism>
<dbReference type="EMBL" id="GG702052">
    <property type="protein sequence ID" value="KOB89237.1"/>
    <property type="molecule type" value="Genomic_DNA"/>
</dbReference>
<sequence>MVKGEKQNENESEYEKNNEIKYNNEENNINTIQHNTHNIQIYKDKRINFMNPHKVNMYHDNMSKNERTEKIRYDSRNEEKYIINDDHYDYEICNNYSSSDNNKYNDHNEYNTYKKHSHITTPNKRSYSFIQQNVKEQYEETHIYDIKNDIHDNENDNKNKMHNPICFS</sequence>
<gene>
    <name evidence="2" type="ORF">PFDG_04785</name>
</gene>
<reference evidence="3" key="2">
    <citation type="submission" date="2006-09" db="EMBL/GenBank/DDBJ databases">
        <title>The genome sequence of Plasmodium falciparum Dd2.</title>
        <authorList>
            <consortium name="The Broad Institute Genome Sequencing Platform"/>
            <person name="Birren B."/>
            <person name="Lander E."/>
            <person name="Galagan J."/>
            <person name="Nusbaum C."/>
            <person name="Devon K."/>
            <person name="Henn M."/>
            <person name="Jaffe D."/>
            <person name="Butler J."/>
            <person name="Alvarez P."/>
            <person name="Gnerre S."/>
            <person name="Grabherr M."/>
            <person name="Kleber M."/>
            <person name="Mauceli E."/>
            <person name="Brockman W."/>
            <person name="MacCallum I.A."/>
            <person name="Rounsley S."/>
            <person name="Young S."/>
            <person name="LaButti K."/>
            <person name="Pushparaj V."/>
            <person name="DeCaprio D."/>
            <person name="Crawford M."/>
            <person name="Koehrsen M."/>
            <person name="Engels R."/>
            <person name="Montgomery P."/>
            <person name="Pearson M."/>
            <person name="Howarth C."/>
            <person name="Larson L."/>
            <person name="Luoma S."/>
            <person name="White J."/>
            <person name="Kodira C."/>
            <person name="Zeng Q."/>
            <person name="O'Leary S."/>
            <person name="Yandava C."/>
            <person name="Alvarado L."/>
            <person name="Wirth D."/>
            <person name="Volkman S."/>
            <person name="Hartl D."/>
        </authorList>
    </citation>
    <scope>NUCLEOTIDE SEQUENCE [LARGE SCALE GENOMIC DNA]</scope>
</reference>
<feature type="region of interest" description="Disordered" evidence="1">
    <location>
        <begin position="1"/>
        <end position="21"/>
    </location>
</feature>
<dbReference type="Proteomes" id="UP000054282">
    <property type="component" value="Unassembled WGS sequence"/>
</dbReference>